<dbReference type="PANTHER" id="PTHR13743">
    <property type="entry name" value="BEIGE/BEACH-RELATED"/>
    <property type="match status" value="1"/>
</dbReference>
<dbReference type="SUPFAM" id="SSF81837">
    <property type="entry name" value="BEACH domain"/>
    <property type="match status" value="1"/>
</dbReference>
<dbReference type="Pfam" id="PF02138">
    <property type="entry name" value="Beach"/>
    <property type="match status" value="1"/>
</dbReference>
<keyword evidence="2" id="KW-0677">Repeat</keyword>
<dbReference type="PROSITE" id="PS50197">
    <property type="entry name" value="BEACH"/>
    <property type="match status" value="1"/>
</dbReference>
<dbReference type="EMBL" id="JAPXFL010000002">
    <property type="protein sequence ID" value="KAK9510830.1"/>
    <property type="molecule type" value="Genomic_DNA"/>
</dbReference>
<dbReference type="SUPFAM" id="SSF50978">
    <property type="entry name" value="WD40 repeat-like"/>
    <property type="match status" value="1"/>
</dbReference>
<name>A0AAW1DL73_9HEMI</name>
<feature type="repeat" description="WD" evidence="3">
    <location>
        <begin position="621"/>
        <end position="662"/>
    </location>
</feature>
<dbReference type="Gene3D" id="1.10.1540.10">
    <property type="entry name" value="BEACH domain"/>
    <property type="match status" value="1"/>
</dbReference>
<feature type="repeat" description="WD" evidence="3">
    <location>
        <begin position="705"/>
        <end position="739"/>
    </location>
</feature>
<evidence type="ECO:0008006" key="8">
    <source>
        <dbReference type="Google" id="ProtNLM"/>
    </source>
</evidence>
<dbReference type="Gene3D" id="2.30.29.30">
    <property type="entry name" value="Pleckstrin-homology domain (PH domain)/Phosphotyrosine-binding domain (PTB)"/>
    <property type="match status" value="1"/>
</dbReference>
<evidence type="ECO:0000313" key="6">
    <source>
        <dbReference type="EMBL" id="KAK9510830.1"/>
    </source>
</evidence>
<dbReference type="PROSITE" id="PS50082">
    <property type="entry name" value="WD_REPEATS_2"/>
    <property type="match status" value="5"/>
</dbReference>
<dbReference type="InterPro" id="IPR015943">
    <property type="entry name" value="WD40/YVTN_repeat-like_dom_sf"/>
</dbReference>
<feature type="repeat" description="WD" evidence="3">
    <location>
        <begin position="877"/>
        <end position="909"/>
    </location>
</feature>
<feature type="domain" description="BEACH" evidence="4">
    <location>
        <begin position="306"/>
        <end position="593"/>
    </location>
</feature>
<dbReference type="InterPro" id="IPR023362">
    <property type="entry name" value="PH-BEACH_dom"/>
</dbReference>
<dbReference type="InterPro" id="IPR011993">
    <property type="entry name" value="PH-like_dom_sf"/>
</dbReference>
<dbReference type="InterPro" id="IPR036372">
    <property type="entry name" value="BEACH_dom_sf"/>
</dbReference>
<comment type="caution">
    <text evidence="6">The sequence shown here is derived from an EMBL/GenBank/DDBJ whole genome shotgun (WGS) entry which is preliminary data.</text>
</comment>
<dbReference type="PANTHER" id="PTHR13743:SF123">
    <property type="entry name" value="PROTEIN FAN"/>
    <property type="match status" value="1"/>
</dbReference>
<dbReference type="InterPro" id="IPR001680">
    <property type="entry name" value="WD40_rpt"/>
</dbReference>
<dbReference type="SMART" id="SM01026">
    <property type="entry name" value="Beach"/>
    <property type="match status" value="1"/>
</dbReference>
<accession>A0AAW1DL73</accession>
<dbReference type="InterPro" id="IPR000409">
    <property type="entry name" value="BEACH_dom"/>
</dbReference>
<evidence type="ECO:0000256" key="2">
    <source>
        <dbReference type="ARBA" id="ARBA00022737"/>
    </source>
</evidence>
<dbReference type="Pfam" id="PF25400">
    <property type="entry name" value="PH_FAN"/>
    <property type="match status" value="1"/>
</dbReference>
<protein>
    <recommendedName>
        <fullName evidence="8">Protein FAN</fullName>
    </recommendedName>
</protein>
<dbReference type="Proteomes" id="UP001461498">
    <property type="component" value="Unassembled WGS sequence"/>
</dbReference>
<feature type="repeat" description="WD" evidence="3">
    <location>
        <begin position="754"/>
        <end position="795"/>
    </location>
</feature>
<evidence type="ECO:0000259" key="4">
    <source>
        <dbReference type="PROSITE" id="PS50197"/>
    </source>
</evidence>
<dbReference type="InterPro" id="IPR036322">
    <property type="entry name" value="WD40_repeat_dom_sf"/>
</dbReference>
<dbReference type="AlphaFoldDB" id="A0AAW1DL73"/>
<keyword evidence="1 3" id="KW-0853">WD repeat</keyword>
<reference evidence="6 7" key="1">
    <citation type="submission" date="2022-12" db="EMBL/GenBank/DDBJ databases">
        <title>Chromosome-level genome assembly of true bugs.</title>
        <authorList>
            <person name="Ma L."/>
            <person name="Li H."/>
        </authorList>
    </citation>
    <scope>NUCLEOTIDE SEQUENCE [LARGE SCALE GENOMIC DNA]</scope>
    <source>
        <strain evidence="6">Lab_2022b</strain>
    </source>
</reference>
<organism evidence="6 7">
    <name type="scientific">Rhynocoris fuscipes</name>
    <dbReference type="NCBI Taxonomy" id="488301"/>
    <lineage>
        <taxon>Eukaryota</taxon>
        <taxon>Metazoa</taxon>
        <taxon>Ecdysozoa</taxon>
        <taxon>Arthropoda</taxon>
        <taxon>Hexapoda</taxon>
        <taxon>Insecta</taxon>
        <taxon>Pterygota</taxon>
        <taxon>Neoptera</taxon>
        <taxon>Paraneoptera</taxon>
        <taxon>Hemiptera</taxon>
        <taxon>Heteroptera</taxon>
        <taxon>Panheteroptera</taxon>
        <taxon>Cimicomorpha</taxon>
        <taxon>Reduviidae</taxon>
        <taxon>Harpactorinae</taxon>
        <taxon>Harpactorini</taxon>
        <taxon>Rhynocoris</taxon>
    </lineage>
</organism>
<feature type="repeat" description="WD" evidence="3">
    <location>
        <begin position="796"/>
        <end position="837"/>
    </location>
</feature>
<gene>
    <name evidence="6" type="ORF">O3M35_005530</name>
</gene>
<dbReference type="PROSITE" id="PS51783">
    <property type="entry name" value="PH_BEACH"/>
    <property type="match status" value="1"/>
</dbReference>
<dbReference type="InterPro" id="IPR057496">
    <property type="entry name" value="FAN-like_PH"/>
</dbReference>
<feature type="domain" description="BEACH-type PH" evidence="5">
    <location>
        <begin position="208"/>
        <end position="302"/>
    </location>
</feature>
<dbReference type="PROSITE" id="PS50294">
    <property type="entry name" value="WD_REPEATS_REGION"/>
    <property type="match status" value="3"/>
</dbReference>
<dbReference type="CDD" id="cd00200">
    <property type="entry name" value="WD40"/>
    <property type="match status" value="1"/>
</dbReference>
<dbReference type="InterPro" id="IPR050865">
    <property type="entry name" value="BEACH_Domain"/>
</dbReference>
<dbReference type="Gene3D" id="2.130.10.10">
    <property type="entry name" value="YVTN repeat-like/Quinoprotein amine dehydrogenase"/>
    <property type="match status" value="3"/>
</dbReference>
<keyword evidence="7" id="KW-1185">Reference proteome</keyword>
<proteinExistence type="predicted"/>
<dbReference type="CDD" id="cd06071">
    <property type="entry name" value="Beach"/>
    <property type="match status" value="1"/>
</dbReference>
<dbReference type="SUPFAM" id="SSF50729">
    <property type="entry name" value="PH domain-like"/>
    <property type="match status" value="1"/>
</dbReference>
<dbReference type="SMART" id="SM00320">
    <property type="entry name" value="WD40"/>
    <property type="match status" value="7"/>
</dbReference>
<sequence length="909" mass="103456">MDKRRFSLLLLEPGEIYFEDFSVHMQICEHNVSSSESKHSSPNNEIVTKLDGTEIGRLKVCSKSIVFDPQDHLKPIIKILLKECCDIKKYENDTSNITPHRPGYLTIVQGYVPDFQAGNEANTNVLQVTCSTYVEIFEGNILAPYKFKNNKRTFLFSLNYAHIKDCLPLVSQLFRASTLGPVEQNQMVASIELSRQSLVKFDPLWLHDLDESIIMETTANKITPLVMNHGRIVLSTTTLYYQPFNKIEPYHILKINLCDIKTITKRRFLLQHVGLELHYKDNYLYLSLKTQSDRDSLYLALLAQPTLQLTDSHQEVIALQWQNGAISNYDYLLYLNSEADRTFNDLTQYPVFPWVISDYASTELDLSSPRSYRDLSRPIGALNLERLQKLKERYDEMPPPKFLYGSHYSAPGFVLFYLVRKYPEYMLCLQNGRFDHPDRMFNCVSDVWRNVQTNMSDFKELTPEFYDVEGEGDFLDNLKGIQFGYRHDGAKVDNVLLPPWAKDRRDFVNKLREALESEYVSANLHNWIDLIFGYKQRGEEAIKANNVFYYMCYEGSVDLENIHDWNERHSKEVQIMEFGQVPKQIFLQPHPKRNLPTVSKSLSTPHVKWRCLDKMNISLEIPGHKEAVTCVKLSADGRLVASVGKDSLLKIHNAISATRERSISLSNLPLSSVVLIDGTNTVIAGSYDNTLIVYEMETGRIQDRVRGHENVVSCLVTTHNRQLLVSGSWDCSVRLWKLRLPLLSLSPAQHLLAELDHDDAITALSVNKVDTLLATGTSAGDIILWSLTSYSTVKNLPGHKNSVNGIDFSNDGTKLVTCSDDQTLKVYDLCTGTILFSKCMIQKLKCLAWDGTTLLVGGGQGSLYLWNLKTVVLVKEIEAHRGAIQSICATDDGSLIVTAGDDKKLKIWR</sequence>
<evidence type="ECO:0000256" key="3">
    <source>
        <dbReference type="PROSITE-ProRule" id="PRU00221"/>
    </source>
</evidence>
<dbReference type="Pfam" id="PF00400">
    <property type="entry name" value="WD40"/>
    <property type="match status" value="4"/>
</dbReference>
<evidence type="ECO:0000313" key="7">
    <source>
        <dbReference type="Proteomes" id="UP001461498"/>
    </source>
</evidence>
<dbReference type="FunFam" id="1.10.1540.10:FF:000001">
    <property type="entry name" value="neurobeachin isoform X1"/>
    <property type="match status" value="1"/>
</dbReference>
<evidence type="ECO:0000259" key="5">
    <source>
        <dbReference type="PROSITE" id="PS51783"/>
    </source>
</evidence>
<evidence type="ECO:0000256" key="1">
    <source>
        <dbReference type="ARBA" id="ARBA00022574"/>
    </source>
</evidence>